<protein>
    <recommendedName>
        <fullName evidence="3">Transposase DDE domain-containing protein</fullName>
    </recommendedName>
</protein>
<evidence type="ECO:0000313" key="2">
    <source>
        <dbReference type="Proteomes" id="UP001501624"/>
    </source>
</evidence>
<accession>A0ABP7JBW0</accession>
<dbReference type="EMBL" id="BAABCM010000012">
    <property type="protein sequence ID" value="GAA3840873.1"/>
    <property type="molecule type" value="Genomic_DNA"/>
</dbReference>
<sequence>MLMAVLDADRALLHDRPGLLILADKGYVSRELDTYLTDRGVRLLRPSTATAPRTRPSTCSNRSATLKGQLELELHGGRTIEGVAARIAQRLLALTAAIRHNHRHRQPTTRSLIAYDH</sequence>
<dbReference type="Proteomes" id="UP001501624">
    <property type="component" value="Unassembled WGS sequence"/>
</dbReference>
<name>A0ABP7JBW0_9PSEU</name>
<evidence type="ECO:0000313" key="1">
    <source>
        <dbReference type="EMBL" id="GAA3840873.1"/>
    </source>
</evidence>
<reference evidence="2" key="1">
    <citation type="journal article" date="2019" name="Int. J. Syst. Evol. Microbiol.">
        <title>The Global Catalogue of Microorganisms (GCM) 10K type strain sequencing project: providing services to taxonomists for standard genome sequencing and annotation.</title>
        <authorList>
            <consortium name="The Broad Institute Genomics Platform"/>
            <consortium name="The Broad Institute Genome Sequencing Center for Infectious Disease"/>
            <person name="Wu L."/>
            <person name="Ma J."/>
        </authorList>
    </citation>
    <scope>NUCLEOTIDE SEQUENCE [LARGE SCALE GENOMIC DNA]</scope>
    <source>
        <strain evidence="2">JCM 17017</strain>
    </source>
</reference>
<proteinExistence type="predicted"/>
<evidence type="ECO:0008006" key="3">
    <source>
        <dbReference type="Google" id="ProtNLM"/>
    </source>
</evidence>
<gene>
    <name evidence="1" type="ORF">GCM10022380_68770</name>
</gene>
<keyword evidence="2" id="KW-1185">Reference proteome</keyword>
<organism evidence="1 2">
    <name type="scientific">Amycolatopsis tucumanensis</name>
    <dbReference type="NCBI Taxonomy" id="401106"/>
    <lineage>
        <taxon>Bacteria</taxon>
        <taxon>Bacillati</taxon>
        <taxon>Actinomycetota</taxon>
        <taxon>Actinomycetes</taxon>
        <taxon>Pseudonocardiales</taxon>
        <taxon>Pseudonocardiaceae</taxon>
        <taxon>Amycolatopsis</taxon>
    </lineage>
</organism>
<comment type="caution">
    <text evidence="1">The sequence shown here is derived from an EMBL/GenBank/DDBJ whole genome shotgun (WGS) entry which is preliminary data.</text>
</comment>